<name>G0NCR3_CAEBE</name>
<dbReference type="eggNOG" id="ENOG502TKFZ">
    <property type="taxonomic scope" value="Eukaryota"/>
</dbReference>
<dbReference type="EMBL" id="GL379863">
    <property type="protein sequence ID" value="EGT57584.1"/>
    <property type="molecule type" value="Genomic_DNA"/>
</dbReference>
<organism evidence="2">
    <name type="scientific">Caenorhabditis brenneri</name>
    <name type="common">Nematode worm</name>
    <dbReference type="NCBI Taxonomy" id="135651"/>
    <lineage>
        <taxon>Eukaryota</taxon>
        <taxon>Metazoa</taxon>
        <taxon>Ecdysozoa</taxon>
        <taxon>Nematoda</taxon>
        <taxon>Chromadorea</taxon>
        <taxon>Rhabditida</taxon>
        <taxon>Rhabditina</taxon>
        <taxon>Rhabditomorpha</taxon>
        <taxon>Rhabditoidea</taxon>
        <taxon>Rhabditidae</taxon>
        <taxon>Peloderinae</taxon>
        <taxon>Caenorhabditis</taxon>
    </lineage>
</organism>
<reference evidence="2" key="1">
    <citation type="submission" date="2011-07" db="EMBL/GenBank/DDBJ databases">
        <authorList>
            <consortium name="Caenorhabditis brenneri Sequencing and Analysis Consortium"/>
            <person name="Wilson R.K."/>
        </authorList>
    </citation>
    <scope>NUCLEOTIDE SEQUENCE [LARGE SCALE GENOMIC DNA]</scope>
    <source>
        <strain evidence="2">PB2801</strain>
    </source>
</reference>
<sequence>MTIGLLRFPFLVQKVIFEEIDLLSALTIAMLSKKSHATVRTCLRHHNYHLRYDEDYSIRLERKFGKKDGHALVLFLIDQDRPLFSCQLWRIGSQEVFTKSMSTESNGSISTRTSVCCDNKLDFATETLQYLSRLLPKLSLTLKLKARSVETFRKTMKSVESAEEINEISVVEHVWDRDPVSQNEFVKVVLDESQRAKNLSVHFLPSNNFEYPTSVPFKFDYVSMISTSWISRDHFIKLFLSCKKVHLKWKNFEDEDLAAIFKAWTEGSPLEVLQFLGTQNFYLGKILDFLKQLPGAAPVKNAIISTGIFTRPSIITFGEGKCYLIQQSNGQKTALVYTVYQSIMLSTKFQIGKEVDEMVARIEAEEERLRRHPVDENMEAEAE</sequence>
<dbReference type="OrthoDB" id="5910818at2759"/>
<keyword evidence="2" id="KW-1185">Reference proteome</keyword>
<dbReference type="InParanoid" id="G0NCR3"/>
<evidence type="ECO:0000313" key="2">
    <source>
        <dbReference type="Proteomes" id="UP000008068"/>
    </source>
</evidence>
<dbReference type="AlphaFoldDB" id="G0NCR3"/>
<protein>
    <recommendedName>
        <fullName evidence="3">F-box domain-containing protein</fullName>
    </recommendedName>
</protein>
<evidence type="ECO:0000313" key="1">
    <source>
        <dbReference type="EMBL" id="EGT57584.1"/>
    </source>
</evidence>
<dbReference type="OMA" id="HKRANEY"/>
<gene>
    <name evidence="1" type="ORF">CAEBREN_04621</name>
</gene>
<dbReference type="HOGENOM" id="CLU_061036_0_0_1"/>
<dbReference type="PANTHER" id="PTHR21503">
    <property type="entry name" value="F-BOX-CONTAINING HYPOTHETICAL PROTEIN C.ELEGANS"/>
    <property type="match status" value="1"/>
</dbReference>
<accession>G0NCR3</accession>
<dbReference type="Proteomes" id="UP000008068">
    <property type="component" value="Unassembled WGS sequence"/>
</dbReference>
<proteinExistence type="predicted"/>
<dbReference type="PANTHER" id="PTHR21503:SF8">
    <property type="entry name" value="F-BOX ASSOCIATED DOMAIN-CONTAINING PROTEIN-RELATED"/>
    <property type="match status" value="1"/>
</dbReference>
<evidence type="ECO:0008006" key="3">
    <source>
        <dbReference type="Google" id="ProtNLM"/>
    </source>
</evidence>